<dbReference type="Gene3D" id="2.60.120.380">
    <property type="match status" value="5"/>
</dbReference>
<dbReference type="OrthoDB" id="9769314at2"/>
<dbReference type="SMART" id="SM00636">
    <property type="entry name" value="Glyco_18"/>
    <property type="match status" value="1"/>
</dbReference>
<dbReference type="RefSeq" id="WP_136372868.1">
    <property type="nucleotide sequence ID" value="NZ_SSOB01000045.1"/>
</dbReference>
<sequence length="1018" mass="113219">MSKKQSITRISFVLVLVILLNLFSSSPLVIANDEEEIQDTFEPNDDFQGALSVLPDNNYTSYISTSGDIDIYKFIADTEGFFAVNLISPAGRDYDVEVYGDANWSSWLAGSTETADQVDAITIPVSPNVAYYFVVYGKDANEFNLEPYTLSFGHIQNDNYEPNGTLNQAISILPDEVYTSYISIAGDKDIYTFTAEAEGLITVYLTSPAGKDLDVEVFENASWSNWLADSTNGEGQEDIMTFSVTAGIPYYIVVYGKDSGVFGGGAYTLHFEALQEESPTSDLSTKEIYGYYVPGDQESVDRLQENSSYIQNLLSATYDINSYGDITGEDSVEVLDYSREQGIKIFAVLQNRENDAFSPELAETIISSATLRGSLIQNIYSLLTEKGYTGVNIDFEGIDPLYKNQYTQFLQELVNELRPAGLQVIVSVESITTSTQENTKAYDLTQLGNIVDKVQLMTYDQHGPWSLPGAVASYQWVDNVVNYISGKISSDKILLGLNAYAFDWNLDDASNTEYLPLNKILWLSSVAEGDHAWDPDSQSPYFTYEGSNGDEHLVWYENYTSIRLKTQLVSKYNLAGVAVWRIGYEDPEFWQSVMTGLEPENQIELVNSTMLEFQNNNDLIDDNEMNNRFSEAVEVTPGNSYLSYLSIANDRDIFKFTSDSEGQITVNLTSPSGKDYDVEVFETANWSNWIAGSSEGVGQQDSLLLRVKPNTDYYIVVYGKSPSEFGSSPYTVSLGLVQEGINDTYEPNGTLAQAVNVELGNTYDSYLSVAGDKDIYTFTAEAEGQVTVNLTSPTGKDYNVEVFETASWSNWLADSEDGVGEEDVMPFNVKANTAYYIVVYGKDSAEFGPDPYTLSFGMLMRDTYEPNGTFIDATRVQFGKSFDSFLSSSSDKDIFSLMSKIEGKITVSLKSPTGKDYDIEVFETANWSNWLAGSSDVGQMDKMTFSVQPNTVYYIVVYGKTSSDFGSESYTLTIGNYAQYNYDLITKRLNSIFYADGREVQYTYDDSGNVVEIKVIGS</sequence>
<comment type="caution">
    <text evidence="3">The sequence shown here is derived from an EMBL/GenBank/DDBJ whole genome shotgun (WGS) entry which is preliminary data.</text>
</comment>
<dbReference type="Proteomes" id="UP000310636">
    <property type="component" value="Unassembled WGS sequence"/>
</dbReference>
<evidence type="ECO:0000256" key="1">
    <source>
        <dbReference type="SAM" id="SignalP"/>
    </source>
</evidence>
<dbReference type="PANTHER" id="PTHR46066:SF2">
    <property type="entry name" value="CHITINASE DOMAIN-CONTAINING PROTEIN 1"/>
    <property type="match status" value="1"/>
</dbReference>
<evidence type="ECO:0000313" key="4">
    <source>
        <dbReference type="Proteomes" id="UP000310636"/>
    </source>
</evidence>
<reference evidence="3 4" key="1">
    <citation type="submission" date="2019-04" db="EMBL/GenBank/DDBJ databases">
        <title>Cohnella sp. nov. isolated from preserved vegetables.</title>
        <authorList>
            <person name="Lin S.-Y."/>
            <person name="Hung M.-H."/>
            <person name="Young C.-C."/>
        </authorList>
    </citation>
    <scope>NUCLEOTIDE SEQUENCE [LARGE SCALE GENOMIC DNA]</scope>
    <source>
        <strain evidence="3 4">CC-MHH1044</strain>
    </source>
</reference>
<dbReference type="GO" id="GO:0008061">
    <property type="term" value="F:chitin binding"/>
    <property type="evidence" value="ECO:0007669"/>
    <property type="project" value="InterPro"/>
</dbReference>
<dbReference type="PROSITE" id="PS51910">
    <property type="entry name" value="GH18_2"/>
    <property type="match status" value="1"/>
</dbReference>
<feature type="chain" id="PRO_5020767697" description="GH18 domain-containing protein" evidence="1">
    <location>
        <begin position="32"/>
        <end position="1018"/>
    </location>
</feature>
<dbReference type="Gene3D" id="3.10.50.10">
    <property type="match status" value="1"/>
</dbReference>
<feature type="domain" description="GH18" evidence="2">
    <location>
        <begin position="286"/>
        <end position="600"/>
    </location>
</feature>
<keyword evidence="1" id="KW-0732">Signal</keyword>
<name>A0A4S4BNG5_9BACL</name>
<dbReference type="SUPFAM" id="SSF51445">
    <property type="entry name" value="(Trans)glycosidases"/>
    <property type="match status" value="1"/>
</dbReference>
<dbReference type="InterPro" id="IPR011583">
    <property type="entry name" value="Chitinase_II/V-like_cat"/>
</dbReference>
<evidence type="ECO:0000259" key="2">
    <source>
        <dbReference type="PROSITE" id="PS51910"/>
    </source>
</evidence>
<dbReference type="InterPro" id="IPR001223">
    <property type="entry name" value="Glyco_hydro18_cat"/>
</dbReference>
<dbReference type="InterPro" id="IPR017853">
    <property type="entry name" value="GH"/>
</dbReference>
<evidence type="ECO:0000313" key="3">
    <source>
        <dbReference type="EMBL" id="THF74056.1"/>
    </source>
</evidence>
<dbReference type="InterPro" id="IPR029070">
    <property type="entry name" value="Chitinase_insertion_sf"/>
</dbReference>
<dbReference type="GO" id="GO:0005975">
    <property type="term" value="P:carbohydrate metabolic process"/>
    <property type="evidence" value="ECO:0007669"/>
    <property type="project" value="InterPro"/>
</dbReference>
<dbReference type="PANTHER" id="PTHR46066">
    <property type="entry name" value="CHITINASE DOMAIN-CONTAINING PROTEIN 1 FAMILY MEMBER"/>
    <property type="match status" value="1"/>
</dbReference>
<dbReference type="AlphaFoldDB" id="A0A4S4BNG5"/>
<dbReference type="SUPFAM" id="SSF89260">
    <property type="entry name" value="Collagen-binding domain"/>
    <property type="match status" value="4"/>
</dbReference>
<protein>
    <recommendedName>
        <fullName evidence="2">GH18 domain-containing protein</fullName>
    </recommendedName>
</protein>
<dbReference type="EMBL" id="SSOB01000045">
    <property type="protein sequence ID" value="THF74056.1"/>
    <property type="molecule type" value="Genomic_DNA"/>
</dbReference>
<dbReference type="Gene3D" id="3.20.20.80">
    <property type="entry name" value="Glycosidases"/>
    <property type="match status" value="1"/>
</dbReference>
<keyword evidence="4" id="KW-1185">Reference proteome</keyword>
<feature type="signal peptide" evidence="1">
    <location>
        <begin position="1"/>
        <end position="31"/>
    </location>
</feature>
<gene>
    <name evidence="3" type="ORF">E6C55_26565</name>
</gene>
<accession>A0A4S4BNG5</accession>
<dbReference type="Pfam" id="PF00704">
    <property type="entry name" value="Glyco_hydro_18"/>
    <property type="match status" value="1"/>
</dbReference>
<proteinExistence type="predicted"/>
<organism evidence="3 4">
    <name type="scientific">Cohnella fermenti</name>
    <dbReference type="NCBI Taxonomy" id="2565925"/>
    <lineage>
        <taxon>Bacteria</taxon>
        <taxon>Bacillati</taxon>
        <taxon>Bacillota</taxon>
        <taxon>Bacilli</taxon>
        <taxon>Bacillales</taxon>
        <taxon>Paenibacillaceae</taxon>
        <taxon>Cohnella</taxon>
    </lineage>
</organism>